<accession>A0A4Q7NVZ4</accession>
<reference evidence="1 2" key="1">
    <citation type="submission" date="2019-02" db="EMBL/GenBank/DDBJ databases">
        <title>Genomic Encyclopedia of Type Strains, Phase IV (KMG-IV): sequencing the most valuable type-strain genomes for metagenomic binning, comparative biology and taxonomic classification.</title>
        <authorList>
            <person name="Goeker M."/>
        </authorList>
    </citation>
    <scope>NUCLEOTIDE SEQUENCE [LARGE SCALE GENOMIC DNA]</scope>
    <source>
        <strain evidence="1 2">DSM 17196</strain>
    </source>
</reference>
<organism evidence="1 2">
    <name type="scientific">Aquimarina brevivitae</name>
    <dbReference type="NCBI Taxonomy" id="323412"/>
    <lineage>
        <taxon>Bacteria</taxon>
        <taxon>Pseudomonadati</taxon>
        <taxon>Bacteroidota</taxon>
        <taxon>Flavobacteriia</taxon>
        <taxon>Flavobacteriales</taxon>
        <taxon>Flavobacteriaceae</taxon>
        <taxon>Aquimarina</taxon>
    </lineage>
</organism>
<dbReference type="RefSeq" id="WP_130287867.1">
    <property type="nucleotide sequence ID" value="NZ_SGXE01000007.1"/>
</dbReference>
<gene>
    <name evidence="1" type="ORF">EV197_3366</name>
</gene>
<sequence>MYLKGYRIKTTNNSKSVTLPKWDFGGDKPWTNTSWNKTLETIRGISKKEYPLIVLDLDNLDYSEVQLQDKSAFEEWLKEVMK</sequence>
<name>A0A4Q7NVZ4_9FLAO</name>
<keyword evidence="2" id="KW-1185">Reference proteome</keyword>
<dbReference type="EMBL" id="SGXE01000007">
    <property type="protein sequence ID" value="RZS90572.1"/>
    <property type="molecule type" value="Genomic_DNA"/>
</dbReference>
<evidence type="ECO:0000313" key="2">
    <source>
        <dbReference type="Proteomes" id="UP000292262"/>
    </source>
</evidence>
<comment type="caution">
    <text evidence="1">The sequence shown here is derived from an EMBL/GenBank/DDBJ whole genome shotgun (WGS) entry which is preliminary data.</text>
</comment>
<proteinExistence type="predicted"/>
<evidence type="ECO:0000313" key="1">
    <source>
        <dbReference type="EMBL" id="RZS90572.1"/>
    </source>
</evidence>
<dbReference type="AlphaFoldDB" id="A0A4Q7NVZ4"/>
<protein>
    <submittedName>
        <fullName evidence="1">Uncharacterized protein</fullName>
    </submittedName>
</protein>
<dbReference type="Proteomes" id="UP000292262">
    <property type="component" value="Unassembled WGS sequence"/>
</dbReference>